<feature type="region of interest" description="Disordered" evidence="1">
    <location>
        <begin position="281"/>
        <end position="308"/>
    </location>
</feature>
<evidence type="ECO:0000256" key="1">
    <source>
        <dbReference type="SAM" id="MobiDB-lite"/>
    </source>
</evidence>
<accession>A0A8J6B335</accession>
<dbReference type="AlphaFoldDB" id="A0A8J6B335"/>
<feature type="compositionally biased region" description="Basic and acidic residues" evidence="1">
    <location>
        <begin position="27"/>
        <end position="40"/>
    </location>
</feature>
<proteinExistence type="predicted"/>
<keyword evidence="3" id="KW-1185">Reference proteome</keyword>
<sequence>MSVTALAKRVQHAPRPASPPNAGVAREYARAEAFARRQGDRPPSPTPAQAAPTDSAAALTGPQPAAAQRDDRSTDPTPADAAPTDSAVALTGPQSAAAPQGDRPTRQTPAQVAPTQPEERNIDDTAVSEFLSLAGVEGGEGERAEPETEHEARGDSANPPLRPPPQVDAAHRLTGWLDRTTIDSVRRNFSMHVPQEDCSSMWSTNDQVVATLTSVEAVRWLSRGQNGQNRMSRARWTALLEQVFAAHPRNRPSYAFPQGLKSFAPRFVAFMREGLGMPVDPALPAVPQPRTAQPARRRLTAPRPQPETILPELPEDLKFLPSPTEAGRIGKSKPSRKGAVSFVKGLINLLEALNEVPAQQKRRGLIAIMTHGQTVYKPAKKQVTLRTRTKERSAFTKASAGYYSSGLKILLSEDMDLSPTEVDEKLVELQAEPMADPRLFHPQQRAGALESYEVTPESVTWALDRLKADSAPGPSGLSFLHLKLAYRLRKHKFVAAVTPLINDIINGEPYTEILSHSRLVALPKGRLQGPAHCNGREPETPRRQGPSPRCRAEDYWRWCVRGAVRTGRELRPGLHG</sequence>
<dbReference type="Proteomes" id="UP000717585">
    <property type="component" value="Unassembled WGS sequence"/>
</dbReference>
<protein>
    <submittedName>
        <fullName evidence="2">Uncharacterized protein</fullName>
    </submittedName>
</protein>
<feature type="region of interest" description="Disordered" evidence="1">
    <location>
        <begin position="528"/>
        <end position="548"/>
    </location>
</feature>
<feature type="region of interest" description="Disordered" evidence="1">
    <location>
        <begin position="1"/>
        <end position="123"/>
    </location>
</feature>
<feature type="compositionally biased region" description="Low complexity" evidence="1">
    <location>
        <begin position="47"/>
        <end position="67"/>
    </location>
</feature>
<evidence type="ECO:0000313" key="3">
    <source>
        <dbReference type="Proteomes" id="UP000717585"/>
    </source>
</evidence>
<name>A0A8J6B335_9EUKA</name>
<dbReference type="EMBL" id="JAHDYR010000042">
    <property type="protein sequence ID" value="KAG9391937.1"/>
    <property type="molecule type" value="Genomic_DNA"/>
</dbReference>
<reference evidence="2" key="1">
    <citation type="submission" date="2021-05" db="EMBL/GenBank/DDBJ databases">
        <title>A free-living protist that lacks canonical eukaryotic 1 DNA replication and segregation systems.</title>
        <authorList>
            <person name="Salas-Leiva D.E."/>
            <person name="Tromer E.C."/>
            <person name="Curtis B.A."/>
            <person name="Jerlstrom-Hultqvist J."/>
            <person name="Kolisko M."/>
            <person name="Yi Z."/>
            <person name="Salas-Leiva J.S."/>
            <person name="Gallot-Lavallee L."/>
            <person name="Kops G.J.P.L."/>
            <person name="Archibald J.M."/>
            <person name="Simpson A.G.B."/>
            <person name="Roger A.J."/>
        </authorList>
    </citation>
    <scope>NUCLEOTIDE SEQUENCE</scope>
    <source>
        <strain evidence="2">BICM</strain>
    </source>
</reference>
<evidence type="ECO:0000313" key="2">
    <source>
        <dbReference type="EMBL" id="KAG9391937.1"/>
    </source>
</evidence>
<feature type="compositionally biased region" description="Low complexity" evidence="1">
    <location>
        <begin position="75"/>
        <end position="87"/>
    </location>
</feature>
<organism evidence="2 3">
    <name type="scientific">Carpediemonas membranifera</name>
    <dbReference type="NCBI Taxonomy" id="201153"/>
    <lineage>
        <taxon>Eukaryota</taxon>
        <taxon>Metamonada</taxon>
        <taxon>Carpediemonas-like organisms</taxon>
        <taxon>Carpediemonas</taxon>
    </lineage>
</organism>
<feature type="compositionally biased region" description="Basic and acidic residues" evidence="1">
    <location>
        <begin position="140"/>
        <end position="154"/>
    </location>
</feature>
<comment type="caution">
    <text evidence="2">The sequence shown here is derived from an EMBL/GenBank/DDBJ whole genome shotgun (WGS) entry which is preliminary data.</text>
</comment>
<dbReference type="OrthoDB" id="7485566at2759"/>
<gene>
    <name evidence="2" type="ORF">J8273_6739</name>
</gene>
<feature type="region of interest" description="Disordered" evidence="1">
    <location>
        <begin position="135"/>
        <end position="166"/>
    </location>
</feature>